<feature type="region of interest" description="Disordered" evidence="1">
    <location>
        <begin position="448"/>
        <end position="476"/>
    </location>
</feature>
<sequence length="703" mass="78496">MKKEGRGAMNSKVDVASNVVAVRWFDNKKVDMISSFIGVDPVNDVKRYDKAQKKIDILCPAIIQEYNQHMWICLTVWCHCTSYHWNLGDGTCTFFTIVSMIVVTSWLWYRRHCILLKEKPMKLSSFQGQLAYALVNFRRLPGRPSNSSPPPVPAVRTAAEHAPTTKVRLDMENATGWVVGVVAQIMEELEVDSYIGMNKKKKQRHQAVLRTNCGEVEYKLASLKSTNDVEETGDVGLALVRFGEFRALSWRELSTCGRKEHRRLCDYVLAKKGAPTLAEPPPGRPLHLPPQQHRQLQVLQRRDEELLSGVSVTNTSHQSCVSANLSNESLIPRAHPSPQKLKLVRAGSCGHSPSSTETQTGPSGFVRPLTVLHRNSNWSERVRAATHRPPQKLKLIRAGSCGHSPSSTETQTGPSGFVRPLTLLHRNSNWSERVRAAAQLPPRKLKLVRAGSCGRSPSSTETQTGPSGFVRPLAVPGSDAPKATSIAVRAPGSCAFLRRPQRHYKRKMRSHSASYPSPLAHQIERGPCFSLFHSLRDRHHLKSDPALTQPPPHHPLPPPFPTTTLTVVKRIMSKQSSDNVEPQLRRWNKFLKLSATPEANRVSRTNENRVLRAREPSVVRKEAITRLPTGLRTNHTAIRGATTLEFGLYYGQTFRWALENATGWVVGVVALVMKEPEVDSFTGVNKKLLESYALTFPLVKGEV</sequence>
<evidence type="ECO:0000313" key="3">
    <source>
        <dbReference type="EMBL" id="KAK3758971.1"/>
    </source>
</evidence>
<evidence type="ECO:0000256" key="1">
    <source>
        <dbReference type="SAM" id="MobiDB-lite"/>
    </source>
</evidence>
<feature type="transmembrane region" description="Helical" evidence="2">
    <location>
        <begin position="92"/>
        <end position="109"/>
    </location>
</feature>
<feature type="region of interest" description="Disordered" evidence="1">
    <location>
        <begin position="345"/>
        <end position="366"/>
    </location>
</feature>
<feature type="region of interest" description="Disordered" evidence="1">
    <location>
        <begin position="397"/>
        <end position="417"/>
    </location>
</feature>
<name>A0AAE1D6B7_9GAST</name>
<comment type="caution">
    <text evidence="3">The sequence shown here is derived from an EMBL/GenBank/DDBJ whole genome shotgun (WGS) entry which is preliminary data.</text>
</comment>
<feature type="region of interest" description="Disordered" evidence="1">
    <location>
        <begin position="500"/>
        <end position="519"/>
    </location>
</feature>
<keyword evidence="2" id="KW-1133">Transmembrane helix</keyword>
<keyword evidence="4" id="KW-1185">Reference proteome</keyword>
<evidence type="ECO:0000313" key="4">
    <source>
        <dbReference type="Proteomes" id="UP001283361"/>
    </source>
</evidence>
<dbReference type="EMBL" id="JAWDGP010005176">
    <property type="protein sequence ID" value="KAK3758971.1"/>
    <property type="molecule type" value="Genomic_DNA"/>
</dbReference>
<reference evidence="3" key="1">
    <citation type="journal article" date="2023" name="G3 (Bethesda)">
        <title>A reference genome for the long-term kleptoplast-retaining sea slug Elysia crispata morphotype clarki.</title>
        <authorList>
            <person name="Eastman K.E."/>
            <person name="Pendleton A.L."/>
            <person name="Shaikh M.A."/>
            <person name="Suttiyut T."/>
            <person name="Ogas R."/>
            <person name="Tomko P."/>
            <person name="Gavelis G."/>
            <person name="Widhalm J.R."/>
            <person name="Wisecaver J.H."/>
        </authorList>
    </citation>
    <scope>NUCLEOTIDE SEQUENCE</scope>
    <source>
        <strain evidence="3">ECLA1</strain>
    </source>
</reference>
<feature type="compositionally biased region" description="Polar residues" evidence="1">
    <location>
        <begin position="351"/>
        <end position="362"/>
    </location>
</feature>
<keyword evidence="2" id="KW-0812">Transmembrane</keyword>
<accession>A0AAE1D6B7</accession>
<dbReference type="PANTHER" id="PTHR47272:SF1">
    <property type="entry name" value="PIGGYBAC TRANSPOSABLE ELEMENT-DERIVED PROTEIN 3-LIKE"/>
    <property type="match status" value="1"/>
</dbReference>
<feature type="compositionally biased region" description="Basic residues" evidence="1">
    <location>
        <begin position="500"/>
        <end position="510"/>
    </location>
</feature>
<feature type="compositionally biased region" description="Polar residues" evidence="1">
    <location>
        <begin position="403"/>
        <end position="414"/>
    </location>
</feature>
<dbReference type="Proteomes" id="UP001283361">
    <property type="component" value="Unassembled WGS sequence"/>
</dbReference>
<dbReference type="AlphaFoldDB" id="A0AAE1D6B7"/>
<proteinExistence type="predicted"/>
<organism evidence="3 4">
    <name type="scientific">Elysia crispata</name>
    <name type="common">lettuce slug</name>
    <dbReference type="NCBI Taxonomy" id="231223"/>
    <lineage>
        <taxon>Eukaryota</taxon>
        <taxon>Metazoa</taxon>
        <taxon>Spiralia</taxon>
        <taxon>Lophotrochozoa</taxon>
        <taxon>Mollusca</taxon>
        <taxon>Gastropoda</taxon>
        <taxon>Heterobranchia</taxon>
        <taxon>Euthyneura</taxon>
        <taxon>Panpulmonata</taxon>
        <taxon>Sacoglossa</taxon>
        <taxon>Placobranchoidea</taxon>
        <taxon>Plakobranchidae</taxon>
        <taxon>Elysia</taxon>
    </lineage>
</organism>
<gene>
    <name evidence="3" type="ORF">RRG08_005597</name>
</gene>
<feature type="compositionally biased region" description="Pro residues" evidence="1">
    <location>
        <begin position="548"/>
        <end position="561"/>
    </location>
</feature>
<protein>
    <submittedName>
        <fullName evidence="3">Uncharacterized protein</fullName>
    </submittedName>
</protein>
<dbReference type="PANTHER" id="PTHR47272">
    <property type="entry name" value="DDE_TNP_1_7 DOMAIN-CONTAINING PROTEIN"/>
    <property type="match status" value="1"/>
</dbReference>
<feature type="compositionally biased region" description="Polar residues" evidence="1">
    <location>
        <begin position="455"/>
        <end position="466"/>
    </location>
</feature>
<keyword evidence="2" id="KW-0472">Membrane</keyword>
<evidence type="ECO:0000256" key="2">
    <source>
        <dbReference type="SAM" id="Phobius"/>
    </source>
</evidence>
<feature type="region of interest" description="Disordered" evidence="1">
    <location>
        <begin position="542"/>
        <end position="562"/>
    </location>
</feature>